<dbReference type="SMART" id="SM00507">
    <property type="entry name" value="HNHc"/>
    <property type="match status" value="1"/>
</dbReference>
<dbReference type="InterPro" id="IPR002711">
    <property type="entry name" value="HNH"/>
</dbReference>
<dbReference type="PANTHER" id="PTHR33877">
    <property type="entry name" value="SLL1193 PROTEIN"/>
    <property type="match status" value="1"/>
</dbReference>
<dbReference type="InterPro" id="IPR003615">
    <property type="entry name" value="HNH_nuc"/>
</dbReference>
<dbReference type="GO" id="GO:0004519">
    <property type="term" value="F:endonuclease activity"/>
    <property type="evidence" value="ECO:0007669"/>
    <property type="project" value="UniProtKB-KW"/>
</dbReference>
<accession>A0A5C6CHE4</accession>
<dbReference type="AlphaFoldDB" id="A0A5C6CHE4"/>
<gene>
    <name evidence="2" type="ORF">Pla52o_20030</name>
</gene>
<dbReference type="SUPFAM" id="SSF158682">
    <property type="entry name" value="TerB-like"/>
    <property type="match status" value="1"/>
</dbReference>
<feature type="domain" description="HNH nuclease" evidence="1">
    <location>
        <begin position="393"/>
        <end position="443"/>
    </location>
</feature>
<evidence type="ECO:0000313" key="3">
    <source>
        <dbReference type="Proteomes" id="UP000316304"/>
    </source>
</evidence>
<dbReference type="GO" id="GO:0008270">
    <property type="term" value="F:zinc ion binding"/>
    <property type="evidence" value="ECO:0007669"/>
    <property type="project" value="InterPro"/>
</dbReference>
<dbReference type="InterPro" id="IPR052892">
    <property type="entry name" value="NA-targeting_endonuclease"/>
</dbReference>
<reference evidence="2 3" key="1">
    <citation type="submission" date="2019-02" db="EMBL/GenBank/DDBJ databases">
        <title>Deep-cultivation of Planctomycetes and their phenomic and genomic characterization uncovers novel biology.</title>
        <authorList>
            <person name="Wiegand S."/>
            <person name="Jogler M."/>
            <person name="Boedeker C."/>
            <person name="Pinto D."/>
            <person name="Vollmers J."/>
            <person name="Rivas-Marin E."/>
            <person name="Kohn T."/>
            <person name="Peeters S.H."/>
            <person name="Heuer A."/>
            <person name="Rast P."/>
            <person name="Oberbeckmann S."/>
            <person name="Bunk B."/>
            <person name="Jeske O."/>
            <person name="Meyerdierks A."/>
            <person name="Storesund J.E."/>
            <person name="Kallscheuer N."/>
            <person name="Luecker S."/>
            <person name="Lage O.M."/>
            <person name="Pohl T."/>
            <person name="Merkel B.J."/>
            <person name="Hornburger P."/>
            <person name="Mueller R.-W."/>
            <person name="Bruemmer F."/>
            <person name="Labrenz M."/>
            <person name="Spormann A.M."/>
            <person name="Op Den Camp H."/>
            <person name="Overmann J."/>
            <person name="Amann R."/>
            <person name="Jetten M.S.M."/>
            <person name="Mascher T."/>
            <person name="Medema M.H."/>
            <person name="Devos D.P."/>
            <person name="Kaster A.-K."/>
            <person name="Ovreas L."/>
            <person name="Rohde M."/>
            <person name="Galperin M.Y."/>
            <person name="Jogler C."/>
        </authorList>
    </citation>
    <scope>NUCLEOTIDE SEQUENCE [LARGE SCALE GENOMIC DNA]</scope>
    <source>
        <strain evidence="2 3">Pla52o</strain>
    </source>
</reference>
<dbReference type="Proteomes" id="UP000316304">
    <property type="component" value="Unassembled WGS sequence"/>
</dbReference>
<dbReference type="OrthoDB" id="9802901at2"/>
<dbReference type="CDD" id="cd00085">
    <property type="entry name" value="HNHc"/>
    <property type="match status" value="1"/>
</dbReference>
<keyword evidence="2" id="KW-0378">Hydrolase</keyword>
<organism evidence="2 3">
    <name type="scientific">Novipirellula galeiformis</name>
    <dbReference type="NCBI Taxonomy" id="2528004"/>
    <lineage>
        <taxon>Bacteria</taxon>
        <taxon>Pseudomonadati</taxon>
        <taxon>Planctomycetota</taxon>
        <taxon>Planctomycetia</taxon>
        <taxon>Pirellulales</taxon>
        <taxon>Pirellulaceae</taxon>
        <taxon>Novipirellula</taxon>
    </lineage>
</organism>
<keyword evidence="3" id="KW-1185">Reference proteome</keyword>
<dbReference type="PANTHER" id="PTHR33877:SF1">
    <property type="entry name" value="TYPE IV METHYL-DIRECTED RESTRICTION ENZYME ECOKMCRA"/>
    <property type="match status" value="1"/>
</dbReference>
<dbReference type="Pfam" id="PF01844">
    <property type="entry name" value="HNH"/>
    <property type="match status" value="1"/>
</dbReference>
<sequence>MVKNFLKRIQKSVVDAYDPDRDERVKSIAAQFFLGLKTQRQQFSLEKQIARFDVTNSDIRKATKLAFRQLLQNIWKDGVVSEKEKETVQWVVRALELSDKDALALQREYAVEQFRTSLAHAMDDGVLSDDEYLHLEHVASVVGSTASRIAREYFESEGESFIRAMFLSATESGELTREEWQTLVQTSMRFGFSERELSRLVQSPAKQFVEHVLADAKADAILTDEEREQIESLLEMLSLDDDFCTYVRRQMNEFVMLCNISQGRLPTLDVPKSFEIRSGEIVHAYAGADLVVTKVHKSGPVQVVHQGALLLLDSRAVFQSATHAQSVNLRKIIGLGGDARQINFQLNGKPVWTLRLHRSNPWFLLIFRKAVELANQTATRTSDMATSRHIPRDVRQRVWQRYGGQCADCGARDYLEFDHIIPVAKGGSNMDSNIQLLCRRCNLKKSDHI</sequence>
<dbReference type="GO" id="GO:0003676">
    <property type="term" value="F:nucleic acid binding"/>
    <property type="evidence" value="ECO:0007669"/>
    <property type="project" value="InterPro"/>
</dbReference>
<evidence type="ECO:0000313" key="2">
    <source>
        <dbReference type="EMBL" id="TWU24080.1"/>
    </source>
</evidence>
<dbReference type="InterPro" id="IPR029024">
    <property type="entry name" value="TerB-like"/>
</dbReference>
<dbReference type="Gene3D" id="1.10.30.50">
    <property type="match status" value="1"/>
</dbReference>
<keyword evidence="2" id="KW-0255">Endonuclease</keyword>
<dbReference type="EMBL" id="SJPT01000003">
    <property type="protein sequence ID" value="TWU24080.1"/>
    <property type="molecule type" value="Genomic_DNA"/>
</dbReference>
<evidence type="ECO:0000259" key="1">
    <source>
        <dbReference type="SMART" id="SM00507"/>
    </source>
</evidence>
<comment type="caution">
    <text evidence="2">The sequence shown here is derived from an EMBL/GenBank/DDBJ whole genome shotgun (WGS) entry which is preliminary data.</text>
</comment>
<proteinExistence type="predicted"/>
<keyword evidence="2" id="KW-0540">Nuclease</keyword>
<protein>
    <submittedName>
        <fullName evidence="2">HNH endonuclease</fullName>
    </submittedName>
</protein>
<name>A0A5C6CHE4_9BACT</name>
<dbReference type="RefSeq" id="WP_146594333.1">
    <property type="nucleotide sequence ID" value="NZ_SJPT01000003.1"/>
</dbReference>